<dbReference type="EMBL" id="UOFK01000358">
    <property type="protein sequence ID" value="VAW83254.1"/>
    <property type="molecule type" value="Genomic_DNA"/>
</dbReference>
<organism evidence="2">
    <name type="scientific">hydrothermal vent metagenome</name>
    <dbReference type="NCBI Taxonomy" id="652676"/>
    <lineage>
        <taxon>unclassified sequences</taxon>
        <taxon>metagenomes</taxon>
        <taxon>ecological metagenomes</taxon>
    </lineage>
</organism>
<keyword evidence="2" id="KW-0675">Receptor</keyword>
<evidence type="ECO:0000259" key="1">
    <source>
        <dbReference type="PROSITE" id="PS50112"/>
    </source>
</evidence>
<dbReference type="NCBIfam" id="TIGR00229">
    <property type="entry name" value="sensory_box"/>
    <property type="match status" value="1"/>
</dbReference>
<dbReference type="PROSITE" id="PS50112">
    <property type="entry name" value="PAS"/>
    <property type="match status" value="1"/>
</dbReference>
<protein>
    <submittedName>
        <fullName evidence="2">Aerotaxis sensor receptor protein</fullName>
    </submittedName>
</protein>
<dbReference type="SMART" id="SM00091">
    <property type="entry name" value="PAS"/>
    <property type="match status" value="1"/>
</dbReference>
<name>A0A3B0ZPE1_9ZZZZ</name>
<dbReference type="InterPro" id="IPR035965">
    <property type="entry name" value="PAS-like_dom_sf"/>
</dbReference>
<dbReference type="AlphaFoldDB" id="A0A3B0ZPE1"/>
<evidence type="ECO:0000313" key="2">
    <source>
        <dbReference type="EMBL" id="VAW83254.1"/>
    </source>
</evidence>
<reference evidence="2" key="1">
    <citation type="submission" date="2018-06" db="EMBL/GenBank/DDBJ databases">
        <authorList>
            <person name="Zhirakovskaya E."/>
        </authorList>
    </citation>
    <scope>NUCLEOTIDE SEQUENCE</scope>
</reference>
<feature type="domain" description="PAS" evidence="1">
    <location>
        <begin position="48"/>
        <end position="99"/>
    </location>
</feature>
<dbReference type="Gene3D" id="3.30.450.20">
    <property type="entry name" value="PAS domain"/>
    <property type="match status" value="1"/>
</dbReference>
<proteinExistence type="predicted"/>
<dbReference type="Pfam" id="PF08447">
    <property type="entry name" value="PAS_3"/>
    <property type="match status" value="1"/>
</dbReference>
<dbReference type="SUPFAM" id="SSF55785">
    <property type="entry name" value="PYP-like sensor domain (PAS domain)"/>
    <property type="match status" value="1"/>
</dbReference>
<dbReference type="InterPro" id="IPR013655">
    <property type="entry name" value="PAS_fold_3"/>
</dbReference>
<accession>A0A3B0ZPE1</accession>
<dbReference type="CDD" id="cd00130">
    <property type="entry name" value="PAS"/>
    <property type="match status" value="1"/>
</dbReference>
<sequence>MQDMNPSDINGEYQEVVLSYQDGSQRKVLTTDLEVPYPDGRLIVSRTDLTGIITHVNQSFIDMSGYSEQELVGQAHHILRHPDMPPAAFKDLWDTLKAGKKWQGYVKNLRKDGAYYWVYATAIPNVRNGQVVGYTSVRRKPSPVKRKECEALYPTMF</sequence>
<dbReference type="InterPro" id="IPR000014">
    <property type="entry name" value="PAS"/>
</dbReference>
<gene>
    <name evidence="2" type="ORF">MNBD_GAMMA13-1958</name>
</gene>